<evidence type="ECO:0000259" key="1">
    <source>
        <dbReference type="Pfam" id="PF24401"/>
    </source>
</evidence>
<dbReference type="RefSeq" id="WP_243769124.1">
    <property type="nucleotide sequence ID" value="NZ_CP071839.1"/>
</dbReference>
<dbReference type="Proteomes" id="UP000663908">
    <property type="component" value="Chromosome"/>
</dbReference>
<keyword evidence="4" id="KW-1185">Reference proteome</keyword>
<feature type="domain" description="wHTH-Hsp90 Na associated" evidence="2">
    <location>
        <begin position="1374"/>
        <end position="1423"/>
    </location>
</feature>
<dbReference type="InterPro" id="IPR056507">
    <property type="entry name" value="wHTH-HSP90_Na-assoc"/>
</dbReference>
<feature type="domain" description="iHD-CE" evidence="1">
    <location>
        <begin position="20"/>
        <end position="367"/>
    </location>
</feature>
<dbReference type="InterPro" id="IPR036890">
    <property type="entry name" value="HATPase_C_sf"/>
</dbReference>
<evidence type="ECO:0000313" key="4">
    <source>
        <dbReference type="Proteomes" id="UP000663908"/>
    </source>
</evidence>
<dbReference type="SUPFAM" id="SSF55874">
    <property type="entry name" value="ATPase domain of HSP90 chaperone/DNA topoisomerase II/histidine kinase"/>
    <property type="match status" value="1"/>
</dbReference>
<proteinExistence type="predicted"/>
<evidence type="ECO:0000313" key="3">
    <source>
        <dbReference type="EMBL" id="QTD97417.1"/>
    </source>
</evidence>
<accession>A0ABX7TLC1</accession>
<reference evidence="3 4" key="1">
    <citation type="submission" date="2021-03" db="EMBL/GenBank/DDBJ databases">
        <title>Complete genome sequence of Streptomyces cyanogenus S136, producer of anticancer angucycline landomycin A.</title>
        <authorList>
            <person name="Hrab P."/>
            <person name="Ruckert C."/>
            <person name="Busche T."/>
            <person name="Ostash I."/>
            <person name="Kalinowski J."/>
            <person name="Fedorenko V."/>
            <person name="Yushchuk O."/>
            <person name="Ostash B."/>
        </authorList>
    </citation>
    <scope>NUCLEOTIDE SEQUENCE [LARGE SCALE GENOMIC DNA]</scope>
    <source>
        <strain evidence="3 4">S136</strain>
    </source>
</reference>
<gene>
    <name evidence="3" type="primary">htpG1</name>
    <name evidence="3" type="ORF">S1361_08670</name>
</gene>
<name>A0ABX7TLC1_STRCY</name>
<organism evidence="3 4">
    <name type="scientific">Streptomyces cyanogenus</name>
    <dbReference type="NCBI Taxonomy" id="80860"/>
    <lineage>
        <taxon>Bacteria</taxon>
        <taxon>Bacillati</taxon>
        <taxon>Actinomycetota</taxon>
        <taxon>Actinomycetes</taxon>
        <taxon>Kitasatosporales</taxon>
        <taxon>Streptomycetaceae</taxon>
        <taxon>Streptomyces</taxon>
    </lineage>
</organism>
<evidence type="ECO:0000259" key="2">
    <source>
        <dbReference type="Pfam" id="PF24410"/>
    </source>
</evidence>
<dbReference type="InterPro" id="IPR056506">
    <property type="entry name" value="iHD-CE"/>
</dbReference>
<dbReference type="EMBL" id="CP071839">
    <property type="protein sequence ID" value="QTD97417.1"/>
    <property type="molecule type" value="Genomic_DNA"/>
</dbReference>
<dbReference type="Pfam" id="PF24410">
    <property type="entry name" value="wHTH-HSP90_Na-assoc"/>
    <property type="match status" value="1"/>
</dbReference>
<dbReference type="Gene3D" id="3.30.565.10">
    <property type="entry name" value="Histidine kinase-like ATPase, C-terminal domain"/>
    <property type="match status" value="1"/>
</dbReference>
<sequence>MNDEARATVVCEGRRLLETWREAVAETMLWDRVPPEDAGCVPRLKEALTQLVEDCAVTVHRVQERMPDPWADDDFPVRLLCDRLPELLPKTVALSALEAAALVATPFLHEAAWAGRFSHAAEISAYSVGRQKNGDAWRRHYEQVAAHHPHIAEKVSRCMRGGRPDDAHGVALWLVHRWIAELFETAEEPVPQAGSLGLAAAFLGRDESDHYTAELSQALRAIASGMSLGAPVAAGDAHDLEFPIPGAGRQSLRTTESAALLHLASVLAVDARRLPEVLAEHLAGSDPVHPQEAVHAARAVHWHASGGELHLDAACRHPALHAALAQLAEHADELARELRESMRRLPPSRSVVLSGVPARVTDRGLRPREERGRRAYDVPLLRFQLAQTEVRELLMGERLYDGEPQLALRELYQNAMDACRYRAMRHRYLEARGEQPGSWAGQITITEGEDERGRYVECRDNGVGMGLEQLRSTFTMAGRRFEQSRAFRKEQADWHRQDPSLRLYPNSRFGIGVFSYFMLAEEMTVVTRPVGVDGIPERKALRVEIPGSANLFRIQVHEAAGDSLLEGGTRIRLHLRDSVLRGGQSALETLRRLVLVSEFDLEVRDVSGQGCHWRPGVLQYDAEDDEPAFVEGVPQLLWWVDGKGAVLCDGIATDQQPFGYVLNLTGPHAGELSLNRKQLKAYDDAWEREQWARGAAALASWPGLNVPWLWRLERERLAAARVLWKEWRGKGIVVQQGAGRPVVDLDAVGWFELDQGLGMSSDTPARDERRQLVAPWRAAALPGTQPTRSSGPRPASLAAYPVPAPGWSYVAMGNPADWDANWPYSIRPEDWRSVVAVAHDLDMTVLDVLRIRRALRLAHPRLSPPPVRDGDLAWTPRLLDTHIMEALLSRPATRGRWRRQGQNDYLHPADDLGGIVRVGGAWTLGELIEECRKYQPFLAAPVPFVPPHHQDHVCASDDLTLLYVKDALSGWHPTRRPWDVLDAARALEIDVTEAVDRLARFAWLGWAVPDADEVERWATVPEEILGVLEEFCLVDGSGVLTLPWAATFALAGDEDVPLHRAEEKLQRWSGFLGLTYQPRHDGTSYGNRVVPTASTATFVRQVHAAGLPLEEGLSLRDLAYVSPVHGLTNRDDLAQAAEELRDAGVDVPIAAGGLLRAWDDMPFPTRAAFSAADLSWPGSDYPVLPSSDVLFLASVNLKAALAATWETARREAKLFGLPVPRLPAALRDLRPGMEEADALLDWGIGEDDEWFESPRWTPLTGKALAVCARSWRSGAAAAYARLAPLRELGALVPELSPEDVTRLPSHVPDTEDVLALGVEHRVSAPGEPLCPLDLVSLAGRLGEPVDRTWGRIAPYLPFEPAPDLPADAVPAVLPLWQDLILLSRRADGALPALEGRVDAEHLRFAAHAVGESEGWVRERLALYAGLFRLEL</sequence>
<dbReference type="Pfam" id="PF24401">
    <property type="entry name" value="iHD-CE"/>
    <property type="match status" value="1"/>
</dbReference>
<protein>
    <submittedName>
        <fullName evidence="3">Chaperone protein HtpG</fullName>
    </submittedName>
</protein>